<comment type="caution">
    <text evidence="2">The sequence shown here is derived from an EMBL/GenBank/DDBJ whole genome shotgun (WGS) entry which is preliminary data.</text>
</comment>
<dbReference type="Pfam" id="PF00496">
    <property type="entry name" value="SBP_bac_5"/>
    <property type="match status" value="1"/>
</dbReference>
<dbReference type="InterPro" id="IPR000914">
    <property type="entry name" value="SBP_5_dom"/>
</dbReference>
<evidence type="ECO:0000313" key="2">
    <source>
        <dbReference type="EMBL" id="NMH99592.1"/>
    </source>
</evidence>
<keyword evidence="3" id="KW-1185">Reference proteome</keyword>
<dbReference type="InterPro" id="IPR039424">
    <property type="entry name" value="SBP_5"/>
</dbReference>
<name>A0ABX1SFK4_9PSEU</name>
<feature type="domain" description="Solute-binding protein family 5" evidence="1">
    <location>
        <begin position="51"/>
        <end position="144"/>
    </location>
</feature>
<evidence type="ECO:0000259" key="1">
    <source>
        <dbReference type="Pfam" id="PF00496"/>
    </source>
</evidence>
<accession>A0ABX1SFK4</accession>
<dbReference type="Proteomes" id="UP000820669">
    <property type="component" value="Unassembled WGS sequence"/>
</dbReference>
<evidence type="ECO:0000313" key="3">
    <source>
        <dbReference type="Proteomes" id="UP000820669"/>
    </source>
</evidence>
<dbReference type="SUPFAM" id="SSF53850">
    <property type="entry name" value="Periplasmic binding protein-like II"/>
    <property type="match status" value="1"/>
</dbReference>
<dbReference type="Gene3D" id="3.40.190.10">
    <property type="entry name" value="Periplasmic binding protein-like II"/>
    <property type="match status" value="1"/>
</dbReference>
<protein>
    <submittedName>
        <fullName evidence="2">ABC transporter substrate-binding protein</fullName>
    </submittedName>
</protein>
<gene>
    <name evidence="2" type="ORF">HF526_20065</name>
</gene>
<dbReference type="EMBL" id="JAAXLA010000039">
    <property type="protein sequence ID" value="NMH99592.1"/>
    <property type="molecule type" value="Genomic_DNA"/>
</dbReference>
<dbReference type="PANTHER" id="PTHR30290">
    <property type="entry name" value="PERIPLASMIC BINDING COMPONENT OF ABC TRANSPORTER"/>
    <property type="match status" value="1"/>
</dbReference>
<sequence>MHEEVHVTPAAPAPVGTINVVDPSPLNWLFTTWNTMEEPIRIDEDGRTVFALAESAEWPDERTLELRLRHGVVFQDGEPFTAHNVKLNFEEMQRWAAPHPPGTWLNFPPDSVAEVVDDHTIRFRFPGPDGLAVGKMRGFHIASTAFWKGPDAPGFGYKKFGSGEGHW</sequence>
<proteinExistence type="predicted"/>
<organism evidence="2 3">
    <name type="scientific">Pseudonocardia acidicola</name>
    <dbReference type="NCBI Taxonomy" id="2724939"/>
    <lineage>
        <taxon>Bacteria</taxon>
        <taxon>Bacillati</taxon>
        <taxon>Actinomycetota</taxon>
        <taxon>Actinomycetes</taxon>
        <taxon>Pseudonocardiales</taxon>
        <taxon>Pseudonocardiaceae</taxon>
        <taxon>Pseudonocardia</taxon>
    </lineage>
</organism>
<reference evidence="2 3" key="1">
    <citation type="submission" date="2020-04" db="EMBL/GenBank/DDBJ databases">
        <authorList>
            <person name="Klaysubun C."/>
            <person name="Duangmal K."/>
            <person name="Lipun K."/>
        </authorList>
    </citation>
    <scope>NUCLEOTIDE SEQUENCE [LARGE SCALE GENOMIC DNA]</scope>
    <source>
        <strain evidence="2 3">K10HN5</strain>
    </source>
</reference>